<gene>
    <name evidence="2" type="ORF">PQO03_06620</name>
</gene>
<evidence type="ECO:0000313" key="2">
    <source>
        <dbReference type="EMBL" id="WDE95389.1"/>
    </source>
</evidence>
<protein>
    <submittedName>
        <fullName evidence="2">Uncharacterized protein</fullName>
    </submittedName>
</protein>
<feature type="signal peptide" evidence="1">
    <location>
        <begin position="1"/>
        <end position="16"/>
    </location>
</feature>
<dbReference type="Proteomes" id="UP001214250">
    <property type="component" value="Chromosome 1"/>
</dbReference>
<dbReference type="EMBL" id="CP117811">
    <property type="protein sequence ID" value="WDE95389.1"/>
    <property type="molecule type" value="Genomic_DNA"/>
</dbReference>
<sequence length="157" mass="18417">MKYLLLFIMMSFNLVAEGGLAPYKKAKHTVVKVLAKNSSIYKMSQKLAIEKHLKALELWKEIAVEDSHFRMMLAQRNELAGNKEKEALKRFYLIENELEYYLINEVKNDSRFSESYDQWAKAQAKLNDFRLSKIKGSDHQDLLEAYKIMDTFRASEL</sequence>
<keyword evidence="3" id="KW-1185">Reference proteome</keyword>
<name>A0ABY7VNX4_9BACT</name>
<evidence type="ECO:0000256" key="1">
    <source>
        <dbReference type="SAM" id="SignalP"/>
    </source>
</evidence>
<organism evidence="2 3">
    <name type="scientific">Lentisphaera profundi</name>
    <dbReference type="NCBI Taxonomy" id="1658616"/>
    <lineage>
        <taxon>Bacteria</taxon>
        <taxon>Pseudomonadati</taxon>
        <taxon>Lentisphaerota</taxon>
        <taxon>Lentisphaeria</taxon>
        <taxon>Lentisphaerales</taxon>
        <taxon>Lentisphaeraceae</taxon>
        <taxon>Lentisphaera</taxon>
    </lineage>
</organism>
<accession>A0ABY7VNX4</accession>
<evidence type="ECO:0000313" key="3">
    <source>
        <dbReference type="Proteomes" id="UP001214250"/>
    </source>
</evidence>
<feature type="chain" id="PRO_5046290010" evidence="1">
    <location>
        <begin position="17"/>
        <end position="157"/>
    </location>
</feature>
<dbReference type="RefSeq" id="WP_274148902.1">
    <property type="nucleotide sequence ID" value="NZ_CP117811.1"/>
</dbReference>
<keyword evidence="1" id="KW-0732">Signal</keyword>
<proteinExistence type="predicted"/>
<reference evidence="2 3" key="1">
    <citation type="submission" date="2023-02" db="EMBL/GenBank/DDBJ databases">
        <title>Genome sequence of Lentisphaera profundi SAORIC-696.</title>
        <authorList>
            <person name="Kim e."/>
            <person name="Cho J.-C."/>
            <person name="Choi A."/>
            <person name="Kang I."/>
        </authorList>
    </citation>
    <scope>NUCLEOTIDE SEQUENCE [LARGE SCALE GENOMIC DNA]</scope>
    <source>
        <strain evidence="2 3">SAORIC-696</strain>
    </source>
</reference>